<dbReference type="HOGENOM" id="CLU_087839_1_0_4"/>
<dbReference type="Pfam" id="PF00126">
    <property type="entry name" value="HTH_1"/>
    <property type="match status" value="1"/>
</dbReference>
<feature type="domain" description="Mop" evidence="8">
    <location>
        <begin position="148"/>
        <end position="214"/>
    </location>
</feature>
<evidence type="ECO:0000313" key="10">
    <source>
        <dbReference type="Proteomes" id="UP000011021"/>
    </source>
</evidence>
<accession>E7RYL0</accession>
<dbReference type="STRING" id="887898.HMPREF0551_1774"/>
<dbReference type="NCBIfam" id="TIGR00637">
    <property type="entry name" value="ModE_repress"/>
    <property type="match status" value="1"/>
</dbReference>
<dbReference type="Gene3D" id="1.10.10.10">
    <property type="entry name" value="Winged helix-like DNA-binding domain superfamily/Winged helix DNA-binding domain"/>
    <property type="match status" value="1"/>
</dbReference>
<evidence type="ECO:0000256" key="5">
    <source>
        <dbReference type="PIRNR" id="PIRNR005763"/>
    </source>
</evidence>
<dbReference type="InterPro" id="IPR036390">
    <property type="entry name" value="WH_DNA-bd_sf"/>
</dbReference>
<dbReference type="InterPro" id="IPR036388">
    <property type="entry name" value="WH-like_DNA-bd_sf"/>
</dbReference>
<evidence type="ECO:0000313" key="9">
    <source>
        <dbReference type="EMBL" id="EFV94518.1"/>
    </source>
</evidence>
<evidence type="ECO:0000256" key="1">
    <source>
        <dbReference type="ARBA" id="ARBA00008110"/>
    </source>
</evidence>
<protein>
    <submittedName>
        <fullName evidence="9">TOBE domain protein</fullName>
    </submittedName>
</protein>
<dbReference type="Pfam" id="PF03459">
    <property type="entry name" value="TOBE"/>
    <property type="match status" value="2"/>
</dbReference>
<organism evidence="9 10">
    <name type="scientific">Lautropia mirabilis ATCC 51599</name>
    <dbReference type="NCBI Taxonomy" id="887898"/>
    <lineage>
        <taxon>Bacteria</taxon>
        <taxon>Pseudomonadati</taxon>
        <taxon>Pseudomonadota</taxon>
        <taxon>Betaproteobacteria</taxon>
        <taxon>Burkholderiales</taxon>
        <taxon>Burkholderiaceae</taxon>
        <taxon>Lautropia</taxon>
    </lineage>
</organism>
<dbReference type="InterPro" id="IPR005116">
    <property type="entry name" value="Transp-assoc_OB_typ1"/>
</dbReference>
<evidence type="ECO:0000256" key="4">
    <source>
        <dbReference type="ARBA" id="ARBA00022737"/>
    </source>
</evidence>
<feature type="region of interest" description="Required for dimer formation and molybdate binding" evidence="6">
    <location>
        <begin position="149"/>
        <end position="157"/>
    </location>
</feature>
<keyword evidence="10" id="KW-1185">Reference proteome</keyword>
<dbReference type="eggNOG" id="COG2005">
    <property type="taxonomic scope" value="Bacteria"/>
</dbReference>
<evidence type="ECO:0000256" key="3">
    <source>
        <dbReference type="ARBA" id="ARBA00022505"/>
    </source>
</evidence>
<feature type="domain" description="Mop" evidence="8">
    <location>
        <begin position="220"/>
        <end position="286"/>
    </location>
</feature>
<comment type="similarity">
    <text evidence="1 5">Belongs to the ModE family.</text>
</comment>
<evidence type="ECO:0000256" key="7">
    <source>
        <dbReference type="SAM" id="MobiDB-lite"/>
    </source>
</evidence>
<dbReference type="EMBL" id="AEQP01000017">
    <property type="protein sequence ID" value="EFV94518.1"/>
    <property type="molecule type" value="Genomic_DNA"/>
</dbReference>
<dbReference type="NCBIfam" id="TIGR00638">
    <property type="entry name" value="Mop"/>
    <property type="match status" value="2"/>
</dbReference>
<dbReference type="GO" id="GO:0003700">
    <property type="term" value="F:DNA-binding transcription factor activity"/>
    <property type="evidence" value="ECO:0007669"/>
    <property type="project" value="InterPro"/>
</dbReference>
<dbReference type="PROSITE" id="PS51866">
    <property type="entry name" value="MOP"/>
    <property type="match status" value="2"/>
</dbReference>
<evidence type="ECO:0000256" key="2">
    <source>
        <dbReference type="ARBA" id="ARBA00022448"/>
    </source>
</evidence>
<gene>
    <name evidence="9" type="ORF">HMPREF0551_1774</name>
</gene>
<evidence type="ECO:0000256" key="6">
    <source>
        <dbReference type="PIRSR" id="PIRSR005763-1"/>
    </source>
</evidence>
<dbReference type="SUPFAM" id="SSF50331">
    <property type="entry name" value="MOP-like"/>
    <property type="match status" value="2"/>
</dbReference>
<keyword evidence="3 5" id="KW-0500">Molybdenum</keyword>
<dbReference type="InterPro" id="IPR000847">
    <property type="entry name" value="LysR_HTH_N"/>
</dbReference>
<dbReference type="PANTHER" id="PTHR30432:SF1">
    <property type="entry name" value="DNA-BINDING TRANSCRIPTIONAL DUAL REGULATOR MODE"/>
    <property type="match status" value="1"/>
</dbReference>
<dbReference type="AlphaFoldDB" id="E7RYL0"/>
<dbReference type="PANTHER" id="PTHR30432">
    <property type="entry name" value="TRANSCRIPTIONAL REGULATOR MODE"/>
    <property type="match status" value="1"/>
</dbReference>
<feature type="region of interest" description="Disordered" evidence="7">
    <location>
        <begin position="1"/>
        <end position="21"/>
    </location>
</feature>
<dbReference type="PIRSF" id="PIRSF005763">
    <property type="entry name" value="Txn_reg_ModE"/>
    <property type="match status" value="1"/>
</dbReference>
<dbReference type="GO" id="GO:0015689">
    <property type="term" value="P:molybdate ion transport"/>
    <property type="evidence" value="ECO:0007669"/>
    <property type="project" value="UniProtKB-UniRule"/>
</dbReference>
<reference evidence="9 10" key="1">
    <citation type="submission" date="2010-12" db="EMBL/GenBank/DDBJ databases">
        <authorList>
            <person name="Muzny D."/>
            <person name="Qin X."/>
            <person name="Deng J."/>
            <person name="Jiang H."/>
            <person name="Liu Y."/>
            <person name="Qu J."/>
            <person name="Song X.-Z."/>
            <person name="Zhang L."/>
            <person name="Thornton R."/>
            <person name="Coyle M."/>
            <person name="Francisco L."/>
            <person name="Jackson L."/>
            <person name="Javaid M."/>
            <person name="Korchina V."/>
            <person name="Kovar C."/>
            <person name="Mata R."/>
            <person name="Mathew T."/>
            <person name="Ngo R."/>
            <person name="Nguyen L."/>
            <person name="Nguyen N."/>
            <person name="Okwuonu G."/>
            <person name="Ongeri F."/>
            <person name="Pham C."/>
            <person name="Simmons D."/>
            <person name="Wilczek-Boney K."/>
            <person name="Hale W."/>
            <person name="Jakkamsetti A."/>
            <person name="Pham P."/>
            <person name="Ruth R."/>
            <person name="San Lucas F."/>
            <person name="Warren J."/>
            <person name="Zhang J."/>
            <person name="Zhao Z."/>
            <person name="Zhou C."/>
            <person name="Zhu D."/>
            <person name="Lee S."/>
            <person name="Bess C."/>
            <person name="Blankenburg K."/>
            <person name="Forbes L."/>
            <person name="Fu Q."/>
            <person name="Gubbala S."/>
            <person name="Hirani K."/>
            <person name="Jayaseelan J.C."/>
            <person name="Lara F."/>
            <person name="Munidasa M."/>
            <person name="Palculict T."/>
            <person name="Patil S."/>
            <person name="Pu L.-L."/>
            <person name="Saada N."/>
            <person name="Tang L."/>
            <person name="Weissenberger G."/>
            <person name="Zhu Y."/>
            <person name="Hemphill L."/>
            <person name="Shang Y."/>
            <person name="Youmans B."/>
            <person name="Ayvaz T."/>
            <person name="Ross M."/>
            <person name="Santibanez J."/>
            <person name="Aqrawi P."/>
            <person name="Gross S."/>
            <person name="Joshi V."/>
            <person name="Fowler G."/>
            <person name="Nazareth L."/>
            <person name="Reid J."/>
            <person name="Worley K."/>
            <person name="Petrosino J."/>
            <person name="Highlander S."/>
            <person name="Gibbs R."/>
        </authorList>
    </citation>
    <scope>NUCLEOTIDE SEQUENCE [LARGE SCALE GENOMIC DNA]</scope>
    <source>
        <strain evidence="9 10">ATCC 51599</strain>
    </source>
</reference>
<proteinExistence type="inferred from homology"/>
<dbReference type="InterPro" id="IPR003725">
    <property type="entry name" value="ModE-bd_N"/>
</dbReference>
<dbReference type="InterPro" id="IPR004606">
    <property type="entry name" value="Mop_domain"/>
</dbReference>
<name>E7RYL0_9BURK</name>
<dbReference type="InterPro" id="IPR051815">
    <property type="entry name" value="Molybdate_resp_trans_reg"/>
</dbReference>
<dbReference type="InterPro" id="IPR016462">
    <property type="entry name" value="ModE"/>
</dbReference>
<dbReference type="eggNOG" id="COG3585">
    <property type="taxonomic scope" value="Bacteria"/>
</dbReference>
<dbReference type="Gene3D" id="2.40.50.100">
    <property type="match status" value="2"/>
</dbReference>
<dbReference type="GO" id="GO:0030151">
    <property type="term" value="F:molybdenum ion binding"/>
    <property type="evidence" value="ECO:0007669"/>
    <property type="project" value="UniProtKB-UniRule"/>
</dbReference>
<dbReference type="InterPro" id="IPR008995">
    <property type="entry name" value="Mo/tungstate-bd_C_term_dom"/>
</dbReference>
<keyword evidence="4" id="KW-0677">Repeat</keyword>
<dbReference type="Proteomes" id="UP000011021">
    <property type="component" value="Unassembled WGS sequence"/>
</dbReference>
<comment type="caution">
    <text evidence="9">The sequence shown here is derived from an EMBL/GenBank/DDBJ whole genome shotgun (WGS) entry which is preliminary data.</text>
</comment>
<keyword evidence="2 5" id="KW-0813">Transport</keyword>
<sequence length="288" mass="29966">MSTPQATATDAPNTTFVTDSPTNQQVELHGSIWMTIGGTNFGGAGRIGLLAQIAESGSISKAAKAIGMSYKAAWDAIDIMNNLAGQPLVERTVGGKGGGGTRLTQRGQQLIDNFKTIENEHRRFVEQLCAQADGIADDYLLIRRMSMKTSARNQFLGKVSAVHRGAVNDEIELDVKGGHKVVATVTHESAENLGLKVGAEAFALVKASSIIVVADSEGARFSARNHLTGKISRVQPGAVNTEVVIEVNGGGTVAAIVTNESAQSLGLAEGKTASAIFKASSVIIGVPA</sequence>
<evidence type="ECO:0000259" key="8">
    <source>
        <dbReference type="PROSITE" id="PS51866"/>
    </source>
</evidence>
<dbReference type="SUPFAM" id="SSF46785">
    <property type="entry name" value="Winged helix' DNA-binding domain"/>
    <property type="match status" value="1"/>
</dbReference>